<feature type="transmembrane region" description="Helical" evidence="1">
    <location>
        <begin position="224"/>
        <end position="247"/>
    </location>
</feature>
<feature type="transmembrane region" description="Helical" evidence="1">
    <location>
        <begin position="109"/>
        <end position="127"/>
    </location>
</feature>
<comment type="caution">
    <text evidence="2">The sequence shown here is derived from an EMBL/GenBank/DDBJ whole genome shotgun (WGS) entry which is preliminary data.</text>
</comment>
<feature type="transmembrane region" description="Helical" evidence="1">
    <location>
        <begin position="267"/>
        <end position="288"/>
    </location>
</feature>
<gene>
    <name evidence="2" type="ORF">C4532_08810</name>
</gene>
<accession>A0A419EZH6</accession>
<dbReference type="AlphaFoldDB" id="A0A419EZH6"/>
<keyword evidence="1" id="KW-0472">Membrane</keyword>
<feature type="transmembrane region" description="Helical" evidence="1">
    <location>
        <begin position="21"/>
        <end position="43"/>
    </location>
</feature>
<keyword evidence="1" id="KW-0812">Transmembrane</keyword>
<sequence length="489" mass="54679">MQEFRQRLPLGFILSFSTIRTWLLVLLCAVLASKGAVFFFRAARVVSYPFEWSTMDGYFVYHGLRLLKGQPIYFGYESLLTPFEYVPLYPLAIGFLARLFGPGVWYERVFGLVCAGVAALLIFQAVFSGTRSRIASLCAALMFFAPASLSVWFLVRGIDIFSACLALGAVLLANSDSRGFRCRSVWAVALFVVAFYAKQTTIFPAAGALAFVMYHNPRRGVAMAVGYAISVALILAVLQYLSNGWFFENAFLTTAMNPYLPRELFRLFAAFTGVLFFAFPAALVQALVDIRRGPTIWTFYFVATAISALLAGKVGAALSYFIPLFTAVCIYTGLWLGNAELFKVRGRTYMALLFLLVLQSCFFLRELLPTPTQEDYLEARALDSHIKVNPGPVLLERIDSFATRNGRSLNVEAVQLPILVMRRKFDPELLIGPIQDREFSVIVYSGVHFGGMPALKQALFENYHVTDRIDLGLFFGRMTFLVLSPRYPS</sequence>
<organism evidence="2 3">
    <name type="scientific">Candidatus Abyssobacteria bacterium SURF_17</name>
    <dbReference type="NCBI Taxonomy" id="2093361"/>
    <lineage>
        <taxon>Bacteria</taxon>
        <taxon>Pseudomonadati</taxon>
        <taxon>Candidatus Hydrogenedentota</taxon>
        <taxon>Candidatus Abyssobacteria</taxon>
    </lineage>
</organism>
<evidence type="ECO:0000313" key="2">
    <source>
        <dbReference type="EMBL" id="RJP70773.1"/>
    </source>
</evidence>
<protein>
    <recommendedName>
        <fullName evidence="4">Glycosyltransferase RgtA/B/C/D-like domain-containing protein</fullName>
    </recommendedName>
</protein>
<name>A0A419EZH6_9BACT</name>
<feature type="transmembrane region" description="Helical" evidence="1">
    <location>
        <begin position="295"/>
        <end position="312"/>
    </location>
</feature>
<feature type="transmembrane region" description="Helical" evidence="1">
    <location>
        <begin position="318"/>
        <end position="337"/>
    </location>
</feature>
<evidence type="ECO:0000256" key="1">
    <source>
        <dbReference type="SAM" id="Phobius"/>
    </source>
</evidence>
<keyword evidence="1" id="KW-1133">Transmembrane helix</keyword>
<dbReference type="Proteomes" id="UP000285961">
    <property type="component" value="Unassembled WGS sequence"/>
</dbReference>
<evidence type="ECO:0000313" key="3">
    <source>
        <dbReference type="Proteomes" id="UP000285961"/>
    </source>
</evidence>
<evidence type="ECO:0008006" key="4">
    <source>
        <dbReference type="Google" id="ProtNLM"/>
    </source>
</evidence>
<feature type="transmembrane region" description="Helical" evidence="1">
    <location>
        <begin position="185"/>
        <end position="212"/>
    </location>
</feature>
<dbReference type="EMBL" id="QZKI01000065">
    <property type="protein sequence ID" value="RJP70773.1"/>
    <property type="molecule type" value="Genomic_DNA"/>
</dbReference>
<proteinExistence type="predicted"/>
<reference evidence="2 3" key="1">
    <citation type="journal article" date="2017" name="ISME J.">
        <title>Energy and carbon metabolisms in a deep terrestrial subsurface fluid microbial community.</title>
        <authorList>
            <person name="Momper L."/>
            <person name="Jungbluth S.P."/>
            <person name="Lee M.D."/>
            <person name="Amend J.P."/>
        </authorList>
    </citation>
    <scope>NUCLEOTIDE SEQUENCE [LARGE SCALE GENOMIC DNA]</scope>
    <source>
        <strain evidence="2">SURF_17</strain>
    </source>
</reference>